<dbReference type="EMBL" id="AZFY01000096">
    <property type="protein sequence ID" value="KRM07396.1"/>
    <property type="molecule type" value="Genomic_DNA"/>
</dbReference>
<evidence type="ECO:0000313" key="2">
    <source>
        <dbReference type="EMBL" id="GAF35536.1"/>
    </source>
</evidence>
<dbReference type="RefSeq" id="WP_035177842.1">
    <property type="nucleotide sequence ID" value="NZ_AZFY01000096.1"/>
</dbReference>
<gene>
    <name evidence="3" type="ORF">FD41_GL000350</name>
    <name evidence="2" type="ORF">JCM14108_429</name>
</gene>
<reference evidence="3 5" key="2">
    <citation type="journal article" date="2015" name="Genome Announc.">
        <title>Expanding the biotechnology potential of lactobacilli through comparative genomics of 213 strains and associated genera.</title>
        <authorList>
            <person name="Sun Z."/>
            <person name="Harris H.M."/>
            <person name="McCann A."/>
            <person name="Guo C."/>
            <person name="Argimon S."/>
            <person name="Zhang W."/>
            <person name="Yang X."/>
            <person name="Jeffery I.B."/>
            <person name="Cooney J.C."/>
            <person name="Kagawa T.F."/>
            <person name="Liu W."/>
            <person name="Song Y."/>
            <person name="Salvetti E."/>
            <person name="Wrobel A."/>
            <person name="Rasinkangas P."/>
            <person name="Parkhill J."/>
            <person name="Rea M.C."/>
            <person name="O'Sullivan O."/>
            <person name="Ritari J."/>
            <person name="Douillard F.P."/>
            <person name="Paul Ross R."/>
            <person name="Yang R."/>
            <person name="Briner A.E."/>
            <person name="Felis G.E."/>
            <person name="de Vos W.M."/>
            <person name="Barrangou R."/>
            <person name="Klaenhammer T.R."/>
            <person name="Caufield P.W."/>
            <person name="Cui Y."/>
            <person name="Zhang H."/>
            <person name="O'Toole P.W."/>
        </authorList>
    </citation>
    <scope>NUCLEOTIDE SEQUENCE [LARGE SCALE GENOMIC DNA]</scope>
    <source>
        <strain evidence="3 5">DSM 18382</strain>
    </source>
</reference>
<dbReference type="EMBL" id="BAKI01000002">
    <property type="protein sequence ID" value="GAF35536.1"/>
    <property type="molecule type" value="Genomic_DNA"/>
</dbReference>
<evidence type="ECO:0000313" key="3">
    <source>
        <dbReference type="EMBL" id="KRM07396.1"/>
    </source>
</evidence>
<dbReference type="STRING" id="1423743.FD41_GL000350"/>
<dbReference type="eggNOG" id="COG4633">
    <property type="taxonomic scope" value="Bacteria"/>
</dbReference>
<dbReference type="InterPro" id="IPR028096">
    <property type="entry name" value="EfeO_Cupredoxin"/>
</dbReference>
<proteinExistence type="predicted"/>
<evidence type="ECO:0000313" key="4">
    <source>
        <dbReference type="Proteomes" id="UP000019488"/>
    </source>
</evidence>
<dbReference type="PATRIC" id="fig|1423743.5.peg.364"/>
<evidence type="ECO:0000259" key="1">
    <source>
        <dbReference type="Pfam" id="PF13473"/>
    </source>
</evidence>
<dbReference type="OrthoDB" id="9800141at2"/>
<dbReference type="Proteomes" id="UP000051966">
    <property type="component" value="Unassembled WGS sequence"/>
</dbReference>
<protein>
    <submittedName>
        <fullName evidence="2">Copper-transporting ATPase</fullName>
    </submittedName>
</protein>
<evidence type="ECO:0000313" key="5">
    <source>
        <dbReference type="Proteomes" id="UP000051966"/>
    </source>
</evidence>
<comment type="caution">
    <text evidence="2">The sequence shown here is derived from an EMBL/GenBank/DDBJ whole genome shotgun (WGS) entry which is preliminary data.</text>
</comment>
<keyword evidence="5" id="KW-1185">Reference proteome</keyword>
<organism evidence="2 4">
    <name type="scientific">Lentilactobacillus farraginis DSM 18382 = JCM 14108</name>
    <dbReference type="NCBI Taxonomy" id="1423743"/>
    <lineage>
        <taxon>Bacteria</taxon>
        <taxon>Bacillati</taxon>
        <taxon>Bacillota</taxon>
        <taxon>Bacilli</taxon>
        <taxon>Lactobacillales</taxon>
        <taxon>Lactobacillaceae</taxon>
        <taxon>Lentilactobacillus</taxon>
    </lineage>
</organism>
<dbReference type="Gene3D" id="2.60.40.420">
    <property type="entry name" value="Cupredoxins - blue copper proteins"/>
    <property type="match status" value="1"/>
</dbReference>
<reference evidence="2" key="1">
    <citation type="journal article" date="2014" name="Genome Announc.">
        <title>Draft Genome Sequences of Two Lactobacillus Strains, L. farraginis JCM 14108T and L. composti JCM 14202T, Isolated from Compost of Distilled Shochu Residue.</title>
        <authorList>
            <person name="Yuki M."/>
            <person name="Oshima K."/>
            <person name="Suda W."/>
            <person name="Kitahara M."/>
            <person name="Kitamura K."/>
            <person name="Iida T."/>
            <person name="Hattori M."/>
            <person name="Ohkuma M."/>
        </authorList>
    </citation>
    <scope>NUCLEOTIDE SEQUENCE [LARGE SCALE GENOMIC DNA]</scope>
    <source>
        <strain evidence="2">JCM 14108</strain>
    </source>
</reference>
<dbReference type="InterPro" id="IPR008972">
    <property type="entry name" value="Cupredoxin"/>
</dbReference>
<dbReference type="SUPFAM" id="SSF49503">
    <property type="entry name" value="Cupredoxins"/>
    <property type="match status" value="1"/>
</dbReference>
<dbReference type="AlphaFoldDB" id="X0PGN7"/>
<sequence>MNFKNFFGGQNKVQADNDGAQTVQIKVDHGYEPDTVSLKKGVPAKLVFHRLNESDCLAKVQSSELGFKKKLPLNRDVEVSINTDQSGEFDFACGMNMFHGKVVIR</sequence>
<accession>X0PGN7</accession>
<feature type="domain" description="EfeO-type cupredoxin-like" evidence="1">
    <location>
        <begin position="15"/>
        <end position="104"/>
    </location>
</feature>
<dbReference type="Pfam" id="PF13473">
    <property type="entry name" value="Cupredoxin_1"/>
    <property type="match status" value="1"/>
</dbReference>
<dbReference type="Proteomes" id="UP000019488">
    <property type="component" value="Unassembled WGS sequence"/>
</dbReference>
<name>X0PGN7_9LACO</name>